<keyword evidence="1" id="KW-0175">Coiled coil</keyword>
<keyword evidence="2" id="KW-0812">Transmembrane</keyword>
<evidence type="ECO:0000256" key="2">
    <source>
        <dbReference type="SAM" id="Phobius"/>
    </source>
</evidence>
<dbReference type="EMBL" id="BCSY01000136">
    <property type="protein sequence ID" value="GAS99615.1"/>
    <property type="molecule type" value="Genomic_DNA"/>
</dbReference>
<evidence type="ECO:0000313" key="3">
    <source>
        <dbReference type="EMBL" id="GAS99615.1"/>
    </source>
</evidence>
<evidence type="ECO:0008006" key="5">
    <source>
        <dbReference type="Google" id="ProtNLM"/>
    </source>
</evidence>
<feature type="transmembrane region" description="Helical" evidence="2">
    <location>
        <begin position="217"/>
        <end position="239"/>
    </location>
</feature>
<gene>
    <name evidence="3" type="ORF">RMCC_6580</name>
</gene>
<keyword evidence="2" id="KW-1133">Transmembrane helix</keyword>
<accession>A0A117ICJ1</accession>
<keyword evidence="2" id="KW-0472">Membrane</keyword>
<name>A0A117ICJ1_MYCCR</name>
<evidence type="ECO:0000256" key="1">
    <source>
        <dbReference type="SAM" id="Coils"/>
    </source>
</evidence>
<feature type="transmembrane region" description="Helical" evidence="2">
    <location>
        <begin position="245"/>
        <end position="266"/>
    </location>
</feature>
<dbReference type="AlphaFoldDB" id="A0A117ICJ1"/>
<dbReference type="STRING" id="228230.RMCC_6580"/>
<keyword evidence="4" id="KW-1185">Reference proteome</keyword>
<evidence type="ECO:0000313" key="4">
    <source>
        <dbReference type="Proteomes" id="UP000069443"/>
    </source>
</evidence>
<feature type="transmembrane region" description="Helical" evidence="2">
    <location>
        <begin position="187"/>
        <end position="210"/>
    </location>
</feature>
<feature type="coiled-coil region" evidence="1">
    <location>
        <begin position="314"/>
        <end position="398"/>
    </location>
</feature>
<reference evidence="4" key="2">
    <citation type="submission" date="2016-02" db="EMBL/GenBank/DDBJ databases">
        <title>Draft genome sequence of five rapidly growing Mycobacterium species.</title>
        <authorList>
            <person name="Katahira K."/>
            <person name="Gotou Y."/>
            <person name="Iida K."/>
            <person name="Ogura Y."/>
            <person name="Hayashi T."/>
        </authorList>
    </citation>
    <scope>NUCLEOTIDE SEQUENCE [LARGE SCALE GENOMIC DNA]</scope>
    <source>
        <strain evidence="4">JCM15298</strain>
    </source>
</reference>
<protein>
    <recommendedName>
        <fullName evidence="5">Transmembrane protein</fullName>
    </recommendedName>
</protein>
<sequence length="413" mass="43413">MLETVVMSWGAATVVAVDGVQVQKKLELSADEDFILTAWQYRMMQRDIAASAGDHLAAKRNIRNAFRIAAVQGIESRSEEDWSYPVAEVVRRIATSGDGPDLEALEDAGPEISGVVAKRSRALLVLIDLYGFEPWVEGKWDSGVRARTLSEAHQALDQLHPEDLAAVETAYRDAIKKLSSVGSWTKYALLAGAGLGLGLLTGGLAAPAIAGIYGSLVLGYSGAVATTAGMAALGGGSIAAGGFGMAGGAALITGLTGVAGAGAATLSGRMSGITLACVAADAVRLHVVTQLVLRDVDGNEEAAKAVIVSFRERVANLGQIVVALSERIEQLRLQLESKQAQVDAEREKRLEAEDRLARFRAVTDKLIERVTGPEDADLQVILAEMEELKDERGAAEKLAEGVAALADDLEEAA</sequence>
<dbReference type="Proteomes" id="UP000069443">
    <property type="component" value="Unassembled WGS sequence"/>
</dbReference>
<proteinExistence type="predicted"/>
<reference evidence="4" key="1">
    <citation type="journal article" date="2016" name="Genome Announc.">
        <title>Draft Genome Sequences of Five Rapidly Growing Mycobacterium Species, M. thermoresistibile, M. fortuitum subsp. acetamidolyticum, M. canariasense, M. brisbanense, and M. novocastrense.</title>
        <authorList>
            <person name="Katahira K."/>
            <person name="Ogura Y."/>
            <person name="Gotoh Y."/>
            <person name="Hayashi T."/>
        </authorList>
    </citation>
    <scope>NUCLEOTIDE SEQUENCE [LARGE SCALE GENOMIC DNA]</scope>
    <source>
        <strain evidence="4">JCM15298</strain>
    </source>
</reference>
<comment type="caution">
    <text evidence="3">The sequence shown here is derived from an EMBL/GenBank/DDBJ whole genome shotgun (WGS) entry which is preliminary data.</text>
</comment>
<organism evidence="3 4">
    <name type="scientific">Mycolicibacterium canariasense</name>
    <name type="common">Mycobacterium canariasense</name>
    <dbReference type="NCBI Taxonomy" id="228230"/>
    <lineage>
        <taxon>Bacteria</taxon>
        <taxon>Bacillati</taxon>
        <taxon>Actinomycetota</taxon>
        <taxon>Actinomycetes</taxon>
        <taxon>Mycobacteriales</taxon>
        <taxon>Mycobacteriaceae</taxon>
        <taxon>Mycolicibacterium</taxon>
    </lineage>
</organism>